<gene>
    <name evidence="10" type="ORF">HGB44_03590</name>
</gene>
<comment type="caution">
    <text evidence="10">The sequence shown here is derived from an EMBL/GenBank/DDBJ whole genome shotgun (WGS) entry which is preliminary data.</text>
</comment>
<keyword evidence="6 7" id="KW-0472">Membrane</keyword>
<evidence type="ECO:0000256" key="3">
    <source>
        <dbReference type="ARBA" id="ARBA00022741"/>
    </source>
</evidence>
<evidence type="ECO:0000259" key="9">
    <source>
        <dbReference type="PROSITE" id="PS50929"/>
    </source>
</evidence>
<dbReference type="InterPro" id="IPR027417">
    <property type="entry name" value="P-loop_NTPase"/>
</dbReference>
<dbReference type="Pfam" id="PF00005">
    <property type="entry name" value="ABC_tran"/>
    <property type="match status" value="1"/>
</dbReference>
<dbReference type="Proteomes" id="UP000553209">
    <property type="component" value="Unassembled WGS sequence"/>
</dbReference>
<evidence type="ECO:0000256" key="4">
    <source>
        <dbReference type="ARBA" id="ARBA00022840"/>
    </source>
</evidence>
<dbReference type="InterPro" id="IPR003593">
    <property type="entry name" value="AAA+_ATPase"/>
</dbReference>
<dbReference type="PANTHER" id="PTHR24221:SF646">
    <property type="entry name" value="HAEMOLYSIN SECRETION ATP-BINDING PROTEIN"/>
    <property type="match status" value="1"/>
</dbReference>
<feature type="transmembrane region" description="Helical" evidence="7">
    <location>
        <begin position="181"/>
        <end position="202"/>
    </location>
</feature>
<dbReference type="InterPro" id="IPR011527">
    <property type="entry name" value="ABC1_TM_dom"/>
</dbReference>
<dbReference type="Gene3D" id="1.20.1560.10">
    <property type="entry name" value="ABC transporter type 1, transmembrane domain"/>
    <property type="match status" value="1"/>
</dbReference>
<keyword evidence="3" id="KW-0547">Nucleotide-binding</keyword>
<dbReference type="InterPro" id="IPR003439">
    <property type="entry name" value="ABC_transporter-like_ATP-bd"/>
</dbReference>
<sequence length="641" mass="69708">MAPPPTPEGGSDVSDTGLEEELTAHRWRHFDGDLARTGLWTKLVRMPALTASALSWAWRANPRDLILALTASTLAAILGALSLASVTWVLDALLTEGPLPERVRAALPAVAVVAAVAAVSGSIRLVSDWALARLGTQTERIVELELFDLTTQVRLAAFDDEPWADAMYRSRDRGVVEVPRLVTACLEVLSGVVGLLSLAGILAVLHPLLLPLLLVSVVPAGWAATRAARSEYDAQRRLSTSRRRRWILGDRMASRDSAAELRAYTMRQSLLADYTALADRERNAMLRVAWYQTRIRALGGAIGGAATALTYVTLGALLMVGWMPLAAVGTAVLALQRAQGQMHNSLHSLNRVYESGLYYGDFLDFCDQARAQLPPAAVAPPPEQLERAQVHQATFTYPTAKKPSLAAVSVHVDAGETIALVGENGSGKSTLARLLGGLYQPQHGEVTWNGVDYTDLGSRVCERISVIIQDHTRWPMTARRNVTMTQGYDPAKLEEAAQLSGTDEVITSLDRGWDTLLDSTFASGVNLSGGQWQRIAGARGFYRKADLLIADEPTSALDARAEHTFFSTIHDHARRTGSAVVLITHRMASVRMADRIYVLDQGQVIERGTHTELMAAQGRYYELFTLQASAYHDDPDPTPTP</sequence>
<dbReference type="SMART" id="SM00382">
    <property type="entry name" value="AAA"/>
    <property type="match status" value="1"/>
</dbReference>
<feature type="transmembrane region" description="Helical" evidence="7">
    <location>
        <begin position="208"/>
        <end position="228"/>
    </location>
</feature>
<feature type="domain" description="ABC transmembrane type-1" evidence="9">
    <location>
        <begin position="66"/>
        <end position="354"/>
    </location>
</feature>
<evidence type="ECO:0000313" key="11">
    <source>
        <dbReference type="Proteomes" id="UP000553209"/>
    </source>
</evidence>
<dbReference type="PROSITE" id="PS50929">
    <property type="entry name" value="ABC_TM1F"/>
    <property type="match status" value="1"/>
</dbReference>
<dbReference type="RefSeq" id="WP_061081277.1">
    <property type="nucleotide sequence ID" value="NZ_JAAXPG010000002.1"/>
</dbReference>
<keyword evidence="2 7" id="KW-0812">Transmembrane</keyword>
<evidence type="ECO:0000256" key="5">
    <source>
        <dbReference type="ARBA" id="ARBA00022989"/>
    </source>
</evidence>
<dbReference type="CDD" id="cd03228">
    <property type="entry name" value="ABCC_MRP_Like"/>
    <property type="match status" value="1"/>
</dbReference>
<dbReference type="GO" id="GO:0005524">
    <property type="term" value="F:ATP binding"/>
    <property type="evidence" value="ECO:0007669"/>
    <property type="project" value="UniProtKB-KW"/>
</dbReference>
<dbReference type="PANTHER" id="PTHR24221">
    <property type="entry name" value="ATP-BINDING CASSETTE SUB-FAMILY B"/>
    <property type="match status" value="1"/>
</dbReference>
<evidence type="ECO:0000259" key="8">
    <source>
        <dbReference type="PROSITE" id="PS50893"/>
    </source>
</evidence>
<dbReference type="GO" id="GO:0016887">
    <property type="term" value="F:ATP hydrolysis activity"/>
    <property type="evidence" value="ECO:0007669"/>
    <property type="project" value="InterPro"/>
</dbReference>
<organism evidence="10 11">
    <name type="scientific">Nocardiopsis alborubida</name>
    <dbReference type="NCBI Taxonomy" id="146802"/>
    <lineage>
        <taxon>Bacteria</taxon>
        <taxon>Bacillati</taxon>
        <taxon>Actinomycetota</taxon>
        <taxon>Actinomycetes</taxon>
        <taxon>Streptosporangiales</taxon>
        <taxon>Nocardiopsidaceae</taxon>
        <taxon>Nocardiopsis</taxon>
    </lineage>
</organism>
<name>A0A7X6RP37_9ACTN</name>
<dbReference type="InterPro" id="IPR036640">
    <property type="entry name" value="ABC1_TM_sf"/>
</dbReference>
<proteinExistence type="predicted"/>
<feature type="transmembrane region" description="Helical" evidence="7">
    <location>
        <begin position="65"/>
        <end position="90"/>
    </location>
</feature>
<feature type="transmembrane region" description="Helical" evidence="7">
    <location>
        <begin position="295"/>
        <end position="312"/>
    </location>
</feature>
<dbReference type="GO" id="GO:0005886">
    <property type="term" value="C:plasma membrane"/>
    <property type="evidence" value="ECO:0007669"/>
    <property type="project" value="UniProtKB-SubCell"/>
</dbReference>
<dbReference type="AlphaFoldDB" id="A0A7X6RP37"/>
<dbReference type="Gene3D" id="3.40.50.300">
    <property type="entry name" value="P-loop containing nucleotide triphosphate hydrolases"/>
    <property type="match status" value="1"/>
</dbReference>
<evidence type="ECO:0000256" key="1">
    <source>
        <dbReference type="ARBA" id="ARBA00004651"/>
    </source>
</evidence>
<evidence type="ECO:0000256" key="7">
    <source>
        <dbReference type="SAM" id="Phobius"/>
    </source>
</evidence>
<keyword evidence="4 10" id="KW-0067">ATP-binding</keyword>
<dbReference type="SUPFAM" id="SSF52540">
    <property type="entry name" value="P-loop containing nucleoside triphosphate hydrolases"/>
    <property type="match status" value="1"/>
</dbReference>
<dbReference type="SUPFAM" id="SSF90123">
    <property type="entry name" value="ABC transporter transmembrane region"/>
    <property type="match status" value="1"/>
</dbReference>
<evidence type="ECO:0000256" key="6">
    <source>
        <dbReference type="ARBA" id="ARBA00023136"/>
    </source>
</evidence>
<comment type="subcellular location">
    <subcellularLocation>
        <location evidence="1">Cell membrane</location>
        <topology evidence="1">Multi-pass membrane protein</topology>
    </subcellularLocation>
</comment>
<reference evidence="10 11" key="1">
    <citation type="submission" date="2020-04" db="EMBL/GenBank/DDBJ databases">
        <title>MicrobeNet Type strains.</title>
        <authorList>
            <person name="Nicholson A.C."/>
        </authorList>
    </citation>
    <scope>NUCLEOTIDE SEQUENCE [LARGE SCALE GENOMIC DNA]</scope>
    <source>
        <strain evidence="10 11">ATCC 23612</strain>
    </source>
</reference>
<dbReference type="EMBL" id="JAAXPG010000002">
    <property type="protein sequence ID" value="NKY96761.1"/>
    <property type="molecule type" value="Genomic_DNA"/>
</dbReference>
<keyword evidence="5 7" id="KW-1133">Transmembrane helix</keyword>
<dbReference type="InterPro" id="IPR039421">
    <property type="entry name" value="Type_1_exporter"/>
</dbReference>
<dbReference type="GO" id="GO:0140359">
    <property type="term" value="F:ABC-type transporter activity"/>
    <property type="evidence" value="ECO:0007669"/>
    <property type="project" value="InterPro"/>
</dbReference>
<feature type="transmembrane region" description="Helical" evidence="7">
    <location>
        <begin position="105"/>
        <end position="126"/>
    </location>
</feature>
<evidence type="ECO:0000256" key="2">
    <source>
        <dbReference type="ARBA" id="ARBA00022692"/>
    </source>
</evidence>
<feature type="domain" description="ABC transporter" evidence="8">
    <location>
        <begin position="388"/>
        <end position="626"/>
    </location>
</feature>
<dbReference type="PROSITE" id="PS50893">
    <property type="entry name" value="ABC_TRANSPORTER_2"/>
    <property type="match status" value="1"/>
</dbReference>
<keyword evidence="11" id="KW-1185">Reference proteome</keyword>
<accession>A0A7X6RP37</accession>
<protein>
    <submittedName>
        <fullName evidence="10">ABC transporter ATP-binding protein</fullName>
    </submittedName>
</protein>
<dbReference type="GO" id="GO:0034040">
    <property type="term" value="F:ATPase-coupled lipid transmembrane transporter activity"/>
    <property type="evidence" value="ECO:0007669"/>
    <property type="project" value="TreeGrafter"/>
</dbReference>
<evidence type="ECO:0000313" key="10">
    <source>
        <dbReference type="EMBL" id="NKY96761.1"/>
    </source>
</evidence>